<dbReference type="EMBL" id="JBFOLJ010000011">
    <property type="protein sequence ID" value="KAL2494180.1"/>
    <property type="molecule type" value="Genomic_DNA"/>
</dbReference>
<dbReference type="PANTHER" id="PTHR31304">
    <property type="entry name" value="LOB DOMAIN-CONTAINING PROTEIN 38"/>
    <property type="match status" value="1"/>
</dbReference>
<comment type="caution">
    <text evidence="1">The sequence shown here is derived from an EMBL/GenBank/DDBJ whole genome shotgun (WGS) entry which is preliminary data.</text>
</comment>
<evidence type="ECO:0000313" key="2">
    <source>
        <dbReference type="Proteomes" id="UP001604277"/>
    </source>
</evidence>
<reference evidence="2" key="1">
    <citation type="submission" date="2024-07" db="EMBL/GenBank/DDBJ databases">
        <title>Two chromosome-level genome assemblies of Korean endemic species Abeliophyllum distichum and Forsythia ovata (Oleaceae).</title>
        <authorList>
            <person name="Jang H."/>
        </authorList>
    </citation>
    <scope>NUCLEOTIDE SEQUENCE [LARGE SCALE GENOMIC DNA]</scope>
</reference>
<name>A0ABD1S0E1_9LAMI</name>
<keyword evidence="2" id="KW-1185">Reference proteome</keyword>
<gene>
    <name evidence="1" type="ORF">Fot_37937</name>
</gene>
<evidence type="ECO:0000313" key="1">
    <source>
        <dbReference type="EMBL" id="KAL2494180.1"/>
    </source>
</evidence>
<dbReference type="PANTHER" id="PTHR31304:SF62">
    <property type="entry name" value="LOB DOMAIN-CONTAINING PROTEIN"/>
    <property type="match status" value="1"/>
</dbReference>
<organism evidence="1 2">
    <name type="scientific">Forsythia ovata</name>
    <dbReference type="NCBI Taxonomy" id="205694"/>
    <lineage>
        <taxon>Eukaryota</taxon>
        <taxon>Viridiplantae</taxon>
        <taxon>Streptophyta</taxon>
        <taxon>Embryophyta</taxon>
        <taxon>Tracheophyta</taxon>
        <taxon>Spermatophyta</taxon>
        <taxon>Magnoliopsida</taxon>
        <taxon>eudicotyledons</taxon>
        <taxon>Gunneridae</taxon>
        <taxon>Pentapetalae</taxon>
        <taxon>asterids</taxon>
        <taxon>lamiids</taxon>
        <taxon>Lamiales</taxon>
        <taxon>Oleaceae</taxon>
        <taxon>Forsythieae</taxon>
        <taxon>Forsythia</taxon>
    </lineage>
</organism>
<accession>A0ABD1S0E1</accession>
<protein>
    <submittedName>
        <fullName evidence="1">LOB domain-containing protein 37</fullName>
    </submittedName>
</protein>
<proteinExistence type="predicted"/>
<dbReference type="Proteomes" id="UP001604277">
    <property type="component" value="Unassembled WGS sequence"/>
</dbReference>
<sequence>MNPVNGAVGLLSTGNWHICQAAVETVLIGGTLLSMPIGILSYNSDEASEAIGTGNKNQISKHNCFMHGPSSIIIREAPLSELMISPSAGRTRSLMEKTASFGSGISKLSLGFTMDEDGIKGVGRKKPKLLNLFA</sequence>
<dbReference type="AlphaFoldDB" id="A0ABD1S0E1"/>